<dbReference type="InterPro" id="IPR036928">
    <property type="entry name" value="AS_sf"/>
</dbReference>
<accession>A0ABZ1N1P8</accession>
<evidence type="ECO:0000313" key="3">
    <source>
        <dbReference type="Proteomes" id="UP001621418"/>
    </source>
</evidence>
<dbReference type="InterPro" id="IPR052739">
    <property type="entry name" value="FAAH2"/>
</dbReference>
<dbReference type="PANTHER" id="PTHR43372">
    <property type="entry name" value="FATTY-ACID AMIDE HYDROLASE"/>
    <property type="match status" value="1"/>
</dbReference>
<dbReference type="PANTHER" id="PTHR43372:SF4">
    <property type="entry name" value="FATTY-ACID AMIDE HYDROLASE 2"/>
    <property type="match status" value="1"/>
</dbReference>
<dbReference type="InterPro" id="IPR023631">
    <property type="entry name" value="Amidase_dom"/>
</dbReference>
<reference evidence="2 3" key="1">
    <citation type="submission" date="2022-10" db="EMBL/GenBank/DDBJ databases">
        <title>The complete genomes of actinobacterial strains from the NBC collection.</title>
        <authorList>
            <person name="Joergensen T.S."/>
            <person name="Alvarez Arevalo M."/>
            <person name="Sterndorff E.B."/>
            <person name="Faurdal D."/>
            <person name="Vuksanovic O."/>
            <person name="Mourched A.-S."/>
            <person name="Charusanti P."/>
            <person name="Shaw S."/>
            <person name="Blin K."/>
            <person name="Weber T."/>
        </authorList>
    </citation>
    <scope>NUCLEOTIDE SEQUENCE [LARGE SCALE GENOMIC DNA]</scope>
    <source>
        <strain evidence="2 3">NBC_01413</strain>
    </source>
</reference>
<feature type="domain" description="Amidase" evidence="1">
    <location>
        <begin position="32"/>
        <end position="459"/>
    </location>
</feature>
<dbReference type="Gene3D" id="3.90.1300.10">
    <property type="entry name" value="Amidase signature (AS) domain"/>
    <property type="match status" value="1"/>
</dbReference>
<dbReference type="Pfam" id="PF01425">
    <property type="entry name" value="Amidase"/>
    <property type="match status" value="1"/>
</dbReference>
<keyword evidence="3" id="KW-1185">Reference proteome</keyword>
<gene>
    <name evidence="2" type="ORF">OG308_20855</name>
</gene>
<organism evidence="2 3">
    <name type="scientific">Nocardia salmonicida</name>
    <dbReference type="NCBI Taxonomy" id="53431"/>
    <lineage>
        <taxon>Bacteria</taxon>
        <taxon>Bacillati</taxon>
        <taxon>Actinomycetota</taxon>
        <taxon>Actinomycetes</taxon>
        <taxon>Mycobacteriales</taxon>
        <taxon>Nocardiaceae</taxon>
        <taxon>Nocardia</taxon>
    </lineage>
</organism>
<protein>
    <submittedName>
        <fullName evidence="2">Amidase</fullName>
    </submittedName>
</protein>
<evidence type="ECO:0000313" key="2">
    <source>
        <dbReference type="EMBL" id="WTY33782.1"/>
    </source>
</evidence>
<dbReference type="RefSeq" id="WP_405146042.1">
    <property type="nucleotide sequence ID" value="NZ_CP109527.1"/>
</dbReference>
<proteinExistence type="predicted"/>
<dbReference type="SUPFAM" id="SSF75304">
    <property type="entry name" value="Amidase signature (AS) enzymes"/>
    <property type="match status" value="1"/>
</dbReference>
<evidence type="ECO:0000259" key="1">
    <source>
        <dbReference type="Pfam" id="PF01425"/>
    </source>
</evidence>
<dbReference type="EMBL" id="CP109527">
    <property type="protein sequence ID" value="WTY33782.1"/>
    <property type="molecule type" value="Genomic_DNA"/>
</dbReference>
<sequence>MMLRPDAPTVTDESAIGLAASIRAREVTVRAVIDAHIAVLERFAPATNAVVVDCYDTARQQADAADAHLATGPASLPPLFGVPITVKESLAVAGLPNTAGVVARKHLRPAANATVVQRVLDAGAIVLGLTNTSEGCMWIESTNRVYGRTNNVHDQARTAGGSSGGEGAAVGSGGSPLGLATDTLGSIRIPAFCNGVFGHRPSTGLLPTTGAWPPPFGVAALCSNGVIARRAADLMPLLQIMAGPDGTDPLIQQVTLGDPATTSLRGARVVLLDKTFAPSVGREVLAARDRAAAALADVGAEITRVPMPALRMIGLFASIVLAEETGISFAEIMSNEGADILALGQLTAAGGDHTLATRLLALGELIAARLPGPMARRITAAAHNAAAEITETIGDGLLLHPTLTTVAPRHGRTTGRLWRTNTVAPFSLAGLPVTQVPLGRGSGGLPLGVQVVAGPNRDHLSIAAALTLEKAFGGWVRPRH</sequence>
<name>A0ABZ1N1P8_9NOCA</name>
<dbReference type="Proteomes" id="UP001621418">
    <property type="component" value="Chromosome"/>
</dbReference>